<dbReference type="EMBL" id="JABANE010000033">
    <property type="protein sequence ID" value="NME69055.1"/>
    <property type="molecule type" value="Genomic_DNA"/>
</dbReference>
<gene>
    <name evidence="1" type="ORF">HHU12_13860</name>
</gene>
<dbReference type="AlphaFoldDB" id="A0A7X9X9S5"/>
<organism evidence="1 2">
    <name type="scientific">Flammeovirga aprica JL-4</name>
    <dbReference type="NCBI Taxonomy" id="694437"/>
    <lineage>
        <taxon>Bacteria</taxon>
        <taxon>Pseudomonadati</taxon>
        <taxon>Bacteroidota</taxon>
        <taxon>Cytophagia</taxon>
        <taxon>Cytophagales</taxon>
        <taxon>Flammeovirgaceae</taxon>
        <taxon>Flammeovirga</taxon>
    </lineage>
</organism>
<reference evidence="1 2" key="1">
    <citation type="submission" date="2020-04" db="EMBL/GenBank/DDBJ databases">
        <title>Flammeovirga sp. SR4, a novel species isolated from seawater.</title>
        <authorList>
            <person name="Wang X."/>
        </authorList>
    </citation>
    <scope>NUCLEOTIDE SEQUENCE [LARGE SCALE GENOMIC DNA]</scope>
    <source>
        <strain evidence="1 2">ATCC 23126</strain>
    </source>
</reference>
<comment type="caution">
    <text evidence="1">The sequence shown here is derived from an EMBL/GenBank/DDBJ whole genome shotgun (WGS) entry which is preliminary data.</text>
</comment>
<evidence type="ECO:0000313" key="2">
    <source>
        <dbReference type="Proteomes" id="UP000576082"/>
    </source>
</evidence>
<keyword evidence="2" id="KW-1185">Reference proteome</keyword>
<name>A0A7X9X9S5_9BACT</name>
<dbReference type="Proteomes" id="UP000576082">
    <property type="component" value="Unassembled WGS sequence"/>
</dbReference>
<dbReference type="RefSeq" id="WP_169657342.1">
    <property type="nucleotide sequence ID" value="NZ_JABANE010000033.1"/>
</dbReference>
<proteinExistence type="predicted"/>
<protein>
    <submittedName>
        <fullName evidence="1">Uncharacterized protein</fullName>
    </submittedName>
</protein>
<evidence type="ECO:0000313" key="1">
    <source>
        <dbReference type="EMBL" id="NME69055.1"/>
    </source>
</evidence>
<accession>A0A7X9X9S5</accession>
<sequence>MKNLFVLIFLLLNIENEIVVTEYISKSNEIFKIEKKCLFMKENGIYKYYYKSDTLTVTYNSNYLLIQSLDEINKYVLEEDINLLLDNSTEKILIFKTDKIENIDRNVKVVFSERYGIIMISNSSWNTHIMYNEDDEVVNTIQKFILINKN</sequence>